<dbReference type="EMBL" id="PGCK01000014">
    <property type="protein sequence ID" value="MCD1296208.1"/>
    <property type="molecule type" value="Genomic_DNA"/>
</dbReference>
<comment type="caution">
    <text evidence="1">The sequence shown here is derived from an EMBL/GenBank/DDBJ whole genome shotgun (WGS) entry which is preliminary data.</text>
</comment>
<sequence>MYISLAVHKNELVVVDSMQTFSNYFCLAKKQKMTPLATNAPVMTAEDLRDEMKPYFEDGSVEDVAEEDDDL</sequence>
<name>A0AAP2RF59_9EURY</name>
<accession>A0AAP2RF59</accession>
<gene>
    <name evidence="1" type="ORF">CUJ83_14490</name>
</gene>
<dbReference type="Proteomes" id="UP001320159">
    <property type="component" value="Unassembled WGS sequence"/>
</dbReference>
<protein>
    <submittedName>
        <fullName evidence="1">Uncharacterized protein</fullName>
    </submittedName>
</protein>
<keyword evidence="2" id="KW-1185">Reference proteome</keyword>
<evidence type="ECO:0000313" key="1">
    <source>
        <dbReference type="EMBL" id="MCD1296208.1"/>
    </source>
</evidence>
<reference evidence="1 2" key="1">
    <citation type="submission" date="2017-11" db="EMBL/GenBank/DDBJ databases">
        <title>Isolation and Characterization of Family Methanocellaceae Species from Potential Methane Hydrate Area Offshore Southwestern Taiwan.</title>
        <authorList>
            <person name="Zhang W.-L."/>
            <person name="Chen W.-C."/>
            <person name="Lai M.-C."/>
            <person name="Chen S.-C."/>
        </authorList>
    </citation>
    <scope>NUCLEOTIDE SEQUENCE [LARGE SCALE GENOMIC DNA]</scope>
    <source>
        <strain evidence="1 2">CWC-04</strain>
    </source>
</reference>
<organism evidence="1 2">
    <name type="scientific">Methanooceanicella nereidis</name>
    <dbReference type="NCBI Taxonomy" id="2052831"/>
    <lineage>
        <taxon>Archaea</taxon>
        <taxon>Methanobacteriati</taxon>
        <taxon>Methanobacteriota</taxon>
        <taxon>Stenosarchaea group</taxon>
        <taxon>Methanomicrobia</taxon>
        <taxon>Methanocellales</taxon>
        <taxon>Methanocellaceae</taxon>
        <taxon>Methanooceanicella</taxon>
    </lineage>
</organism>
<proteinExistence type="predicted"/>
<dbReference type="AlphaFoldDB" id="A0AAP2RF59"/>
<evidence type="ECO:0000313" key="2">
    <source>
        <dbReference type="Proteomes" id="UP001320159"/>
    </source>
</evidence>
<dbReference type="RefSeq" id="WP_230743176.1">
    <property type="nucleotide sequence ID" value="NZ_PGCK01000014.1"/>
</dbReference>